<keyword evidence="5" id="KW-1185">Reference proteome</keyword>
<protein>
    <recommendedName>
        <fullName evidence="3">HTH tetR-type domain-containing protein</fullName>
    </recommendedName>
</protein>
<proteinExistence type="predicted"/>
<dbReference type="SUPFAM" id="SSF46689">
    <property type="entry name" value="Homeodomain-like"/>
    <property type="match status" value="1"/>
</dbReference>
<accession>A0A3M3EXB1</accession>
<evidence type="ECO:0000256" key="1">
    <source>
        <dbReference type="ARBA" id="ARBA00023125"/>
    </source>
</evidence>
<gene>
    <name evidence="4" type="ORF">ALQ77_01789</name>
</gene>
<dbReference type="Gene3D" id="1.10.357.10">
    <property type="entry name" value="Tetracycline Repressor, domain 2"/>
    <property type="match status" value="1"/>
</dbReference>
<dbReference type="AlphaFoldDB" id="A0A3M3EXB1"/>
<dbReference type="InterPro" id="IPR001647">
    <property type="entry name" value="HTH_TetR"/>
</dbReference>
<dbReference type="PANTHER" id="PTHR30055:SF223">
    <property type="entry name" value="HTH-TYPE TRANSCRIPTIONAL REGULATOR UIDR"/>
    <property type="match status" value="1"/>
</dbReference>
<dbReference type="EMBL" id="RBOJ01000022">
    <property type="protein sequence ID" value="RMM54240.1"/>
    <property type="molecule type" value="Genomic_DNA"/>
</dbReference>
<evidence type="ECO:0000259" key="3">
    <source>
        <dbReference type="PROSITE" id="PS50977"/>
    </source>
</evidence>
<evidence type="ECO:0000256" key="2">
    <source>
        <dbReference type="PROSITE-ProRule" id="PRU00335"/>
    </source>
</evidence>
<dbReference type="Pfam" id="PF00440">
    <property type="entry name" value="TetR_N"/>
    <property type="match status" value="1"/>
</dbReference>
<dbReference type="InterPro" id="IPR050109">
    <property type="entry name" value="HTH-type_TetR-like_transc_reg"/>
</dbReference>
<dbReference type="Pfam" id="PF13972">
    <property type="entry name" value="TetR"/>
    <property type="match status" value="1"/>
</dbReference>
<dbReference type="InterPro" id="IPR009057">
    <property type="entry name" value="Homeodomain-like_sf"/>
</dbReference>
<dbReference type="InterPro" id="IPR025722">
    <property type="entry name" value="TetR"/>
</dbReference>
<dbReference type="GO" id="GO:0003700">
    <property type="term" value="F:DNA-binding transcription factor activity"/>
    <property type="evidence" value="ECO:0007669"/>
    <property type="project" value="TreeGrafter"/>
</dbReference>
<feature type="domain" description="HTH tetR-type" evidence="3">
    <location>
        <begin position="17"/>
        <end position="77"/>
    </location>
</feature>
<sequence length="235" mass="27239">MPQCFRRIKAQAMVTRMKTSERIVQNSLELFNQQGERSVSTNHIAAHMDMSPGNLYYHFPNKQAIIAVLFSEYENLVDSFLRPPQGRAATVEDKRFYLQELLSAMWSYRFLHRDLEHLLDSDPDLAARYRRFSQRCLIHGTAIYEGFVAAGILKMDRVQIESLTLNAWIILTSWVRFLCTTRENSNHLSEQAIKRGVYQVLVLEAGFVTDQAREAVDALFKEYYVPLPQTLEEGQ</sequence>
<evidence type="ECO:0000313" key="4">
    <source>
        <dbReference type="EMBL" id="RMM54240.1"/>
    </source>
</evidence>
<dbReference type="GO" id="GO:0000976">
    <property type="term" value="F:transcription cis-regulatory region binding"/>
    <property type="evidence" value="ECO:0007669"/>
    <property type="project" value="TreeGrafter"/>
</dbReference>
<dbReference type="PRINTS" id="PR00455">
    <property type="entry name" value="HTHTETR"/>
</dbReference>
<feature type="DNA-binding region" description="H-T-H motif" evidence="2">
    <location>
        <begin position="40"/>
        <end position="59"/>
    </location>
</feature>
<dbReference type="Proteomes" id="UP000270661">
    <property type="component" value="Unassembled WGS sequence"/>
</dbReference>
<organism evidence="4 5">
    <name type="scientific">Pseudomonas corrugata</name>
    <dbReference type="NCBI Taxonomy" id="47879"/>
    <lineage>
        <taxon>Bacteria</taxon>
        <taxon>Pseudomonadati</taxon>
        <taxon>Pseudomonadota</taxon>
        <taxon>Gammaproteobacteria</taxon>
        <taxon>Pseudomonadales</taxon>
        <taxon>Pseudomonadaceae</taxon>
        <taxon>Pseudomonas</taxon>
    </lineage>
</organism>
<keyword evidence="1 2" id="KW-0238">DNA-binding</keyword>
<reference evidence="4 5" key="1">
    <citation type="submission" date="2018-08" db="EMBL/GenBank/DDBJ databases">
        <title>Recombination of ecologically and evolutionarily significant loci maintains genetic cohesion in the Pseudomonas syringae species complex.</title>
        <authorList>
            <person name="Dillon M."/>
            <person name="Thakur S."/>
            <person name="Almeida R.N.D."/>
            <person name="Weir B.S."/>
            <person name="Guttman D.S."/>
        </authorList>
    </citation>
    <scope>NUCLEOTIDE SEQUENCE [LARGE SCALE GENOMIC DNA]</scope>
    <source>
        <strain evidence="4 5">NCPPB2445</strain>
    </source>
</reference>
<name>A0A3M3EXB1_9PSED</name>
<comment type="caution">
    <text evidence="4">The sequence shown here is derived from an EMBL/GenBank/DDBJ whole genome shotgun (WGS) entry which is preliminary data.</text>
</comment>
<dbReference type="STRING" id="47879.AXG94_13705"/>
<dbReference type="PROSITE" id="PS50977">
    <property type="entry name" value="HTH_TETR_2"/>
    <property type="match status" value="1"/>
</dbReference>
<dbReference type="PANTHER" id="PTHR30055">
    <property type="entry name" value="HTH-TYPE TRANSCRIPTIONAL REGULATOR RUTR"/>
    <property type="match status" value="1"/>
</dbReference>
<evidence type="ECO:0000313" key="5">
    <source>
        <dbReference type="Proteomes" id="UP000270661"/>
    </source>
</evidence>